<evidence type="ECO:0000313" key="4">
    <source>
        <dbReference type="EMBL" id="MCX2983389.1"/>
    </source>
</evidence>
<name>A0ABT3TMY6_9GAMM</name>
<comment type="caution">
    <text evidence="4">The sequence shown here is derived from an EMBL/GenBank/DDBJ whole genome shotgun (WGS) entry which is preliminary data.</text>
</comment>
<feature type="transmembrane region" description="Helical" evidence="3">
    <location>
        <begin position="32"/>
        <end position="55"/>
    </location>
</feature>
<dbReference type="Proteomes" id="UP001143362">
    <property type="component" value="Unassembled WGS sequence"/>
</dbReference>
<dbReference type="EMBL" id="SHNN01000007">
    <property type="protein sequence ID" value="MCX2983389.1"/>
    <property type="molecule type" value="Genomic_DNA"/>
</dbReference>
<keyword evidence="3" id="KW-0812">Transmembrane</keyword>
<keyword evidence="3" id="KW-0472">Membrane</keyword>
<feature type="region of interest" description="Disordered" evidence="2">
    <location>
        <begin position="318"/>
        <end position="341"/>
    </location>
</feature>
<feature type="coiled-coil region" evidence="1">
    <location>
        <begin position="144"/>
        <end position="179"/>
    </location>
</feature>
<feature type="compositionally biased region" description="Basic and acidic residues" evidence="2">
    <location>
        <begin position="191"/>
        <end position="206"/>
    </location>
</feature>
<evidence type="ECO:0000256" key="3">
    <source>
        <dbReference type="SAM" id="Phobius"/>
    </source>
</evidence>
<evidence type="ECO:0000256" key="2">
    <source>
        <dbReference type="SAM" id="MobiDB-lite"/>
    </source>
</evidence>
<feature type="transmembrane region" description="Helical" evidence="3">
    <location>
        <begin position="472"/>
        <end position="496"/>
    </location>
</feature>
<sequence length="591" mass="67562">MDSVQLNETVGNDEVSFLAEVSEERKFIGKRLYYFAWMIEICAVAIGLGIAVMQFGTSFDEMQHAKAGELRFADYTNMFIAAVPFVMVALVEITKIPFVEAFYKTTSRLWKSIFLISLLFIAFITFESAANGFERNFNALNFSIDSLQKQLVTADETLIEKQKRRERAATLTAEKIERDYDERYRSMSGERQSRASTAEDRKREIRASVQTEYSEGLLSQIDSLQSDLQSVRAERAQELDLLRQRVASESDRAEKDRSAEIRQLAQDYEREQIRLDEVKSESAKEIDKASFFSKSATKKSAEEKTATQSRKVELARERLESARSNVNSSSGSSRQEQQELTARYDAQISDVQAEIRTLNKSYTESIGTREGDIQGQLNGYDEELKLIDNKYAEQLKESKEIRERELAQLSDNAAVISNLNSDIDTLNDQRLTLREDINQRVGDNQIYRTAQMFYGTESAADLKRDQVMNIAMIWFGSLATLVALTGIMLAAASLVIRDPRLPNYAPRGRRSLGHDMHRLIDSARRLMVQRRRVQRKPIIKEVVRNVTQEVPVDRVVKTEVPVEIIKREIVHVPFYTNDEKLLNIQNSSGKV</sequence>
<protein>
    <submittedName>
        <fullName evidence="4">Uncharacterized protein</fullName>
    </submittedName>
</protein>
<feature type="transmembrane region" description="Helical" evidence="3">
    <location>
        <begin position="113"/>
        <end position="133"/>
    </location>
</feature>
<gene>
    <name evidence="4" type="ORF">EYC98_21220</name>
</gene>
<proteinExistence type="predicted"/>
<evidence type="ECO:0000256" key="1">
    <source>
        <dbReference type="SAM" id="Coils"/>
    </source>
</evidence>
<keyword evidence="5" id="KW-1185">Reference proteome</keyword>
<dbReference type="RefSeq" id="WP_279247421.1">
    <property type="nucleotide sequence ID" value="NZ_SHNN01000007.1"/>
</dbReference>
<evidence type="ECO:0000313" key="5">
    <source>
        <dbReference type="Proteomes" id="UP001143362"/>
    </source>
</evidence>
<keyword evidence="1" id="KW-0175">Coiled coil</keyword>
<feature type="compositionally biased region" description="Low complexity" evidence="2">
    <location>
        <begin position="322"/>
        <end position="334"/>
    </location>
</feature>
<feature type="coiled-coil region" evidence="1">
    <location>
        <begin position="214"/>
        <end position="281"/>
    </location>
</feature>
<organism evidence="4 5">
    <name type="scientific">Candidatus Litorirhabdus singularis</name>
    <dbReference type="NCBI Taxonomy" id="2518993"/>
    <lineage>
        <taxon>Bacteria</taxon>
        <taxon>Pseudomonadati</taxon>
        <taxon>Pseudomonadota</taxon>
        <taxon>Gammaproteobacteria</taxon>
        <taxon>Cellvibrionales</taxon>
        <taxon>Halieaceae</taxon>
        <taxon>Candidatus Litorirhabdus</taxon>
    </lineage>
</organism>
<feature type="region of interest" description="Disordered" evidence="2">
    <location>
        <begin position="182"/>
        <end position="206"/>
    </location>
</feature>
<keyword evidence="3" id="KW-1133">Transmembrane helix</keyword>
<reference evidence="4" key="1">
    <citation type="submission" date="2019-02" db="EMBL/GenBank/DDBJ databases">
        <authorList>
            <person name="Li S.-H."/>
        </authorList>
    </citation>
    <scope>NUCLEOTIDE SEQUENCE</scope>
    <source>
        <strain evidence="4">IMCC14734</strain>
    </source>
</reference>
<feature type="coiled-coil region" evidence="1">
    <location>
        <begin position="392"/>
        <end position="436"/>
    </location>
</feature>
<feature type="transmembrane region" description="Helical" evidence="3">
    <location>
        <begin position="75"/>
        <end position="93"/>
    </location>
</feature>
<accession>A0ABT3TMY6</accession>